<keyword evidence="7" id="KW-0812">Transmembrane</keyword>
<dbReference type="PRINTS" id="PR00727">
    <property type="entry name" value="LEADERPTASE"/>
</dbReference>
<dbReference type="NCBIfam" id="TIGR02227">
    <property type="entry name" value="sigpep_I_bact"/>
    <property type="match status" value="1"/>
</dbReference>
<feature type="transmembrane region" description="Helical" evidence="7">
    <location>
        <begin position="20"/>
        <end position="39"/>
    </location>
</feature>
<evidence type="ECO:0000256" key="7">
    <source>
        <dbReference type="RuleBase" id="RU362042"/>
    </source>
</evidence>
<evidence type="ECO:0000256" key="4">
    <source>
        <dbReference type="ARBA" id="ARBA00013208"/>
    </source>
</evidence>
<dbReference type="InterPro" id="IPR000223">
    <property type="entry name" value="Pept_S26A_signal_pept_1"/>
</dbReference>
<keyword evidence="5 7" id="KW-0378">Hydrolase</keyword>
<evidence type="ECO:0000313" key="10">
    <source>
        <dbReference type="Proteomes" id="UP000537260"/>
    </source>
</evidence>
<dbReference type="EC" id="3.4.21.89" evidence="4 7"/>
<evidence type="ECO:0000256" key="1">
    <source>
        <dbReference type="ARBA" id="ARBA00000677"/>
    </source>
</evidence>
<comment type="catalytic activity">
    <reaction evidence="1 7">
        <text>Cleavage of hydrophobic, N-terminal signal or leader sequences from secreted and periplasmic proteins.</text>
        <dbReference type="EC" id="3.4.21.89"/>
    </reaction>
</comment>
<dbReference type="InterPro" id="IPR036286">
    <property type="entry name" value="LexA/Signal_pep-like_sf"/>
</dbReference>
<keyword evidence="7" id="KW-1133">Transmembrane helix</keyword>
<protein>
    <recommendedName>
        <fullName evidence="4 7">Signal peptidase I</fullName>
        <ecNumber evidence="4 7">3.4.21.89</ecNumber>
    </recommendedName>
</protein>
<dbReference type="GO" id="GO:0005886">
    <property type="term" value="C:plasma membrane"/>
    <property type="evidence" value="ECO:0007669"/>
    <property type="project" value="UniProtKB-SubCell"/>
</dbReference>
<name>A0A7Z0EEB5_9MICO</name>
<feature type="active site" evidence="6">
    <location>
        <position position="120"/>
    </location>
</feature>
<comment type="similarity">
    <text evidence="3 7">Belongs to the peptidase S26 family.</text>
</comment>
<dbReference type="PROSITE" id="PS00761">
    <property type="entry name" value="SPASE_I_3"/>
    <property type="match status" value="1"/>
</dbReference>
<evidence type="ECO:0000259" key="8">
    <source>
        <dbReference type="Pfam" id="PF10502"/>
    </source>
</evidence>
<proteinExistence type="inferred from homology"/>
<dbReference type="InterPro" id="IPR019758">
    <property type="entry name" value="Pept_S26A_signal_pept_1_CS"/>
</dbReference>
<dbReference type="Proteomes" id="UP000537260">
    <property type="component" value="Unassembled WGS sequence"/>
</dbReference>
<gene>
    <name evidence="9" type="ORF">HNR05_001697</name>
</gene>
<evidence type="ECO:0000256" key="6">
    <source>
        <dbReference type="PIRSR" id="PIRSR600223-1"/>
    </source>
</evidence>
<evidence type="ECO:0000256" key="5">
    <source>
        <dbReference type="ARBA" id="ARBA00022801"/>
    </source>
</evidence>
<dbReference type="PANTHER" id="PTHR43390">
    <property type="entry name" value="SIGNAL PEPTIDASE I"/>
    <property type="match status" value="1"/>
</dbReference>
<evidence type="ECO:0000256" key="3">
    <source>
        <dbReference type="ARBA" id="ARBA00009370"/>
    </source>
</evidence>
<feature type="domain" description="Peptidase S26" evidence="8">
    <location>
        <begin position="18"/>
        <end position="215"/>
    </location>
</feature>
<keyword evidence="7" id="KW-0645">Protease</keyword>
<dbReference type="Gene3D" id="2.10.109.10">
    <property type="entry name" value="Umud Fragment, subunit A"/>
    <property type="match status" value="1"/>
</dbReference>
<comment type="subcellular location">
    <subcellularLocation>
        <location evidence="2">Cell membrane</location>
        <topology evidence="2">Single-pass type II membrane protein</topology>
    </subcellularLocation>
    <subcellularLocation>
        <location evidence="7">Membrane</location>
        <topology evidence="7">Single-pass type II membrane protein</topology>
    </subcellularLocation>
</comment>
<dbReference type="AlphaFoldDB" id="A0A7Z0EEB5"/>
<dbReference type="RefSeq" id="WP_179578592.1">
    <property type="nucleotide sequence ID" value="NZ_JACCFM010000001.1"/>
</dbReference>
<feature type="active site" evidence="6">
    <location>
        <position position="48"/>
    </location>
</feature>
<dbReference type="EMBL" id="JACCFM010000001">
    <property type="protein sequence ID" value="NYJ19906.1"/>
    <property type="molecule type" value="Genomic_DNA"/>
</dbReference>
<dbReference type="SUPFAM" id="SSF51306">
    <property type="entry name" value="LexA/Signal peptidase"/>
    <property type="match status" value="1"/>
</dbReference>
<dbReference type="GO" id="GO:0004252">
    <property type="term" value="F:serine-type endopeptidase activity"/>
    <property type="evidence" value="ECO:0007669"/>
    <property type="project" value="InterPro"/>
</dbReference>
<dbReference type="PANTHER" id="PTHR43390:SF1">
    <property type="entry name" value="CHLOROPLAST PROCESSING PEPTIDASE"/>
    <property type="match status" value="1"/>
</dbReference>
<evidence type="ECO:0000256" key="2">
    <source>
        <dbReference type="ARBA" id="ARBA00004401"/>
    </source>
</evidence>
<keyword evidence="10" id="KW-1185">Reference proteome</keyword>
<dbReference type="Pfam" id="PF10502">
    <property type="entry name" value="Peptidase_S26"/>
    <property type="match status" value="1"/>
</dbReference>
<comment type="caution">
    <text evidence="9">The sequence shown here is derived from an EMBL/GenBank/DDBJ whole genome shotgun (WGS) entry which is preliminary data.</text>
</comment>
<dbReference type="CDD" id="cd06530">
    <property type="entry name" value="S26_SPase_I"/>
    <property type="match status" value="1"/>
</dbReference>
<keyword evidence="7" id="KW-0472">Membrane</keyword>
<evidence type="ECO:0000313" key="9">
    <source>
        <dbReference type="EMBL" id="NYJ19906.1"/>
    </source>
</evidence>
<sequence length="237" mass="25123">MTDPGPLARRPSGWLLLRDLAVIVVVALLISTAVKTFLIRPFYIPSASMQNTLQIDDRIIVNELVPALIPISRGDIVVFRDPAHWLGPSTTASSGPRGFLAGALTAVGLGTADSSEHLIKRVIGLAGDTVTCCTSSGAVSVNGVALDEPYIVVPPGKTKATPRTFTATVPTGSLWVMGDNRYHSADSSFHFTTGDPGSGFVPQSTVVGRAVLVSWPSANWGWLDNYPDTFRSVAPPR</sequence>
<reference evidence="9 10" key="1">
    <citation type="submission" date="2020-07" db="EMBL/GenBank/DDBJ databases">
        <title>Sequencing the genomes of 1000 actinobacteria strains.</title>
        <authorList>
            <person name="Klenk H.-P."/>
        </authorList>
    </citation>
    <scope>NUCLEOTIDE SEQUENCE [LARGE SCALE GENOMIC DNA]</scope>
    <source>
        <strain evidence="9 10">LI1</strain>
    </source>
</reference>
<dbReference type="InterPro" id="IPR019533">
    <property type="entry name" value="Peptidase_S26"/>
</dbReference>
<dbReference type="GO" id="GO:0009003">
    <property type="term" value="F:signal peptidase activity"/>
    <property type="evidence" value="ECO:0007669"/>
    <property type="project" value="UniProtKB-EC"/>
</dbReference>
<organism evidence="9 10">
    <name type="scientific">Glaciibacter psychrotolerans</name>
    <dbReference type="NCBI Taxonomy" id="670054"/>
    <lineage>
        <taxon>Bacteria</taxon>
        <taxon>Bacillati</taxon>
        <taxon>Actinomycetota</taxon>
        <taxon>Actinomycetes</taxon>
        <taxon>Micrococcales</taxon>
        <taxon>Microbacteriaceae</taxon>
        <taxon>Glaciibacter</taxon>
    </lineage>
</organism>
<dbReference type="GO" id="GO:0006465">
    <property type="term" value="P:signal peptide processing"/>
    <property type="evidence" value="ECO:0007669"/>
    <property type="project" value="InterPro"/>
</dbReference>
<accession>A0A7Z0EEB5</accession>